<evidence type="ECO:0000313" key="2">
    <source>
        <dbReference type="EMBL" id="RCH80831.1"/>
    </source>
</evidence>
<evidence type="ECO:0000313" key="3">
    <source>
        <dbReference type="Proteomes" id="UP000252139"/>
    </source>
</evidence>
<organism evidence="2 3">
    <name type="scientific">Rhizopus azygosporus</name>
    <name type="common">Rhizopus microsporus var. azygosporus</name>
    <dbReference type="NCBI Taxonomy" id="86630"/>
    <lineage>
        <taxon>Eukaryota</taxon>
        <taxon>Fungi</taxon>
        <taxon>Fungi incertae sedis</taxon>
        <taxon>Mucoromycota</taxon>
        <taxon>Mucoromycotina</taxon>
        <taxon>Mucoromycetes</taxon>
        <taxon>Mucorales</taxon>
        <taxon>Mucorineae</taxon>
        <taxon>Rhizopodaceae</taxon>
        <taxon>Rhizopus</taxon>
    </lineage>
</organism>
<name>A0A367ITN2_RHIAZ</name>
<feature type="compositionally biased region" description="Polar residues" evidence="1">
    <location>
        <begin position="118"/>
        <end position="134"/>
    </location>
</feature>
<feature type="non-terminal residue" evidence="2">
    <location>
        <position position="134"/>
    </location>
</feature>
<dbReference type="OrthoDB" id="2261338at2759"/>
<accession>A0A367ITN2</accession>
<dbReference type="AlphaFoldDB" id="A0A367ITN2"/>
<protein>
    <submittedName>
        <fullName evidence="2">Uncharacterized protein</fullName>
    </submittedName>
</protein>
<sequence>MTVKCKHTKGKKRVPEDVKWCYDNLEQLTPRKFFEYMKYENQSKGTIRYKRIIDKWITPEEKRNSLTQALKKWNKSEEAASFWRDRVMDGSETIVSSGCEINNLPNDEFPNDELPNTGMPQNRWIVNSQDVSKV</sequence>
<keyword evidence="3" id="KW-1185">Reference proteome</keyword>
<feature type="region of interest" description="Disordered" evidence="1">
    <location>
        <begin position="105"/>
        <end position="134"/>
    </location>
</feature>
<dbReference type="EMBL" id="PJQL01003713">
    <property type="protein sequence ID" value="RCH80831.1"/>
    <property type="molecule type" value="Genomic_DNA"/>
</dbReference>
<dbReference type="Proteomes" id="UP000252139">
    <property type="component" value="Unassembled WGS sequence"/>
</dbReference>
<evidence type="ECO:0000256" key="1">
    <source>
        <dbReference type="SAM" id="MobiDB-lite"/>
    </source>
</evidence>
<proteinExistence type="predicted"/>
<reference evidence="2 3" key="1">
    <citation type="journal article" date="2018" name="G3 (Bethesda)">
        <title>Phylogenetic and Phylogenomic Definition of Rhizopus Species.</title>
        <authorList>
            <person name="Gryganskyi A.P."/>
            <person name="Golan J."/>
            <person name="Dolatabadi S."/>
            <person name="Mondo S."/>
            <person name="Robb S."/>
            <person name="Idnurm A."/>
            <person name="Muszewska A."/>
            <person name="Steczkiewicz K."/>
            <person name="Masonjones S."/>
            <person name="Liao H.L."/>
            <person name="Gajdeczka M.T."/>
            <person name="Anike F."/>
            <person name="Vuek A."/>
            <person name="Anishchenko I.M."/>
            <person name="Voigt K."/>
            <person name="de Hoog G.S."/>
            <person name="Smith M.E."/>
            <person name="Heitman J."/>
            <person name="Vilgalys R."/>
            <person name="Stajich J.E."/>
        </authorList>
    </citation>
    <scope>NUCLEOTIDE SEQUENCE [LARGE SCALE GENOMIC DNA]</scope>
    <source>
        <strain evidence="2 3">CBS 357.93</strain>
    </source>
</reference>
<comment type="caution">
    <text evidence="2">The sequence shown here is derived from an EMBL/GenBank/DDBJ whole genome shotgun (WGS) entry which is preliminary data.</text>
</comment>
<gene>
    <name evidence="2" type="ORF">CU097_001393</name>
</gene>